<gene>
    <name evidence="2" type="ORF">APUU_71259S</name>
</gene>
<keyword evidence="3" id="KW-1185">Reference proteome</keyword>
<reference evidence="2" key="1">
    <citation type="submission" date="2021-01" db="EMBL/GenBank/DDBJ databases">
        <authorList>
            <consortium name="Aspergillus puulaauensis MK2 genome sequencing consortium"/>
            <person name="Kazuki M."/>
            <person name="Futagami T."/>
        </authorList>
    </citation>
    <scope>NUCLEOTIDE SEQUENCE</scope>
    <source>
        <strain evidence="2">MK2</strain>
    </source>
</reference>
<evidence type="ECO:0000256" key="1">
    <source>
        <dbReference type="SAM" id="SignalP"/>
    </source>
</evidence>
<dbReference type="KEGG" id="apuu:APUU_71259S"/>
<name>A0A7R7XY56_9EURO</name>
<sequence>MKSILPQFLSLYTTALTVLSKPIQAQQHVLGEDIMAQQGNKVPGNNDAVYAVVPEEDQLFKVEFLEVAPTPIPTDRLFFVYLRGFIPESKKTELALADGGLAGATFEIGASVVNEDGGHDDKKSYTSPLKTTSFNNNAHIAIRDARGNPVNYLPSSGGGGILVDYWIPSMFMKSGTWLFTVDARLGGENSTCLFAMSLTQWLEGRL</sequence>
<feature type="chain" id="PRO_5030688485" description="Ubiquitin 3 binding protein But2 C-terminal domain-containing protein" evidence="1">
    <location>
        <begin position="21"/>
        <end position="206"/>
    </location>
</feature>
<protein>
    <recommendedName>
        <fullName evidence="4">Ubiquitin 3 binding protein But2 C-terminal domain-containing protein</fullName>
    </recommendedName>
</protein>
<dbReference type="Proteomes" id="UP000654913">
    <property type="component" value="Chromosome 7"/>
</dbReference>
<organism evidence="2 3">
    <name type="scientific">Aspergillus puulaauensis</name>
    <dbReference type="NCBI Taxonomy" id="1220207"/>
    <lineage>
        <taxon>Eukaryota</taxon>
        <taxon>Fungi</taxon>
        <taxon>Dikarya</taxon>
        <taxon>Ascomycota</taxon>
        <taxon>Pezizomycotina</taxon>
        <taxon>Eurotiomycetes</taxon>
        <taxon>Eurotiomycetidae</taxon>
        <taxon>Eurotiales</taxon>
        <taxon>Aspergillaceae</taxon>
        <taxon>Aspergillus</taxon>
    </lineage>
</organism>
<dbReference type="RefSeq" id="XP_041561875.1">
    <property type="nucleotide sequence ID" value="XM_041696223.1"/>
</dbReference>
<dbReference type="EMBL" id="AP024449">
    <property type="protein sequence ID" value="BCS29689.1"/>
    <property type="molecule type" value="Genomic_DNA"/>
</dbReference>
<evidence type="ECO:0000313" key="2">
    <source>
        <dbReference type="EMBL" id="BCS29689.1"/>
    </source>
</evidence>
<reference evidence="2" key="2">
    <citation type="submission" date="2021-02" db="EMBL/GenBank/DDBJ databases">
        <title>Aspergillus puulaauensis MK2 genome sequence.</title>
        <authorList>
            <person name="Futagami T."/>
            <person name="Mori K."/>
            <person name="Kadooka C."/>
            <person name="Tanaka T."/>
        </authorList>
    </citation>
    <scope>NUCLEOTIDE SEQUENCE</scope>
    <source>
        <strain evidence="2">MK2</strain>
    </source>
</reference>
<dbReference type="OrthoDB" id="5422698at2759"/>
<accession>A0A7R7XY56</accession>
<dbReference type="AlphaFoldDB" id="A0A7R7XY56"/>
<proteinExistence type="predicted"/>
<keyword evidence="1" id="KW-0732">Signal</keyword>
<evidence type="ECO:0008006" key="4">
    <source>
        <dbReference type="Google" id="ProtNLM"/>
    </source>
</evidence>
<evidence type="ECO:0000313" key="3">
    <source>
        <dbReference type="Proteomes" id="UP000654913"/>
    </source>
</evidence>
<dbReference type="GeneID" id="64979686"/>
<feature type="signal peptide" evidence="1">
    <location>
        <begin position="1"/>
        <end position="20"/>
    </location>
</feature>